<keyword evidence="6 10" id="KW-0456">Lyase</keyword>
<comment type="similarity">
    <text evidence="1 10">Belongs to the beta-class carbonic anhydrase family.</text>
</comment>
<feature type="binding site" evidence="9">
    <location>
        <position position="44"/>
    </location>
    <ligand>
        <name>Zn(2+)</name>
        <dbReference type="ChEBI" id="CHEBI:29105"/>
    </ligand>
</feature>
<protein>
    <recommendedName>
        <fullName evidence="3 10">Carbonic anhydrase</fullName>
        <ecNumber evidence="2 10">4.2.1.1</ecNumber>
    </recommendedName>
    <alternativeName>
        <fullName evidence="7 10">Carbonate dehydratase</fullName>
    </alternativeName>
</protein>
<evidence type="ECO:0000313" key="12">
    <source>
        <dbReference type="Proteomes" id="UP000448292"/>
    </source>
</evidence>
<sequence length="220" mass="24349">MQKIRDFILGFKSFQDIYFCREGSPFQELRSGQAPSTLVVACCDSRTDPSLIMQCEPGDIFVVRNIANIVPPYEPDPGRHGVSAALEYAVLSLEVQDIIILGHSSCGGIRALLDGSARDGEFVGPWISILDSARNQVLKNFDPSDEKAATALEMAGVLTSMENLLTFPWLAERVTQGKLTIHGWYFDMACGQLFSYLPQTRSFEPLAPRCPPRKDMVDVT</sequence>
<dbReference type="RefSeq" id="WP_144303151.1">
    <property type="nucleotide sequence ID" value="NZ_QMIE01000008.1"/>
</dbReference>
<dbReference type="GO" id="GO:0004089">
    <property type="term" value="F:carbonate dehydratase activity"/>
    <property type="evidence" value="ECO:0007669"/>
    <property type="project" value="UniProtKB-UniRule"/>
</dbReference>
<dbReference type="InterPro" id="IPR036874">
    <property type="entry name" value="Carbonic_anhydrase_sf"/>
</dbReference>
<evidence type="ECO:0000256" key="2">
    <source>
        <dbReference type="ARBA" id="ARBA00012925"/>
    </source>
</evidence>
<keyword evidence="12" id="KW-1185">Reference proteome</keyword>
<feature type="binding site" evidence="9">
    <location>
        <position position="103"/>
    </location>
    <ligand>
        <name>Zn(2+)</name>
        <dbReference type="ChEBI" id="CHEBI:29105"/>
    </ligand>
</feature>
<dbReference type="PANTHER" id="PTHR11002">
    <property type="entry name" value="CARBONIC ANHYDRASE"/>
    <property type="match status" value="1"/>
</dbReference>
<evidence type="ECO:0000256" key="4">
    <source>
        <dbReference type="ARBA" id="ARBA00022723"/>
    </source>
</evidence>
<dbReference type="PROSITE" id="PS00705">
    <property type="entry name" value="PROK_CO2_ANHYDRASE_2"/>
    <property type="match status" value="1"/>
</dbReference>
<evidence type="ECO:0000256" key="7">
    <source>
        <dbReference type="ARBA" id="ARBA00031969"/>
    </source>
</evidence>
<evidence type="ECO:0000256" key="5">
    <source>
        <dbReference type="ARBA" id="ARBA00022833"/>
    </source>
</evidence>
<keyword evidence="5 9" id="KW-0862">Zinc</keyword>
<dbReference type="Gene3D" id="3.40.1050.10">
    <property type="entry name" value="Carbonic anhydrase"/>
    <property type="match status" value="1"/>
</dbReference>
<dbReference type="GO" id="GO:0015976">
    <property type="term" value="P:carbon utilization"/>
    <property type="evidence" value="ECO:0007669"/>
    <property type="project" value="InterPro"/>
</dbReference>
<keyword evidence="4 9" id="KW-0479">Metal-binding</keyword>
<dbReference type="InterPro" id="IPR045066">
    <property type="entry name" value="Beta_CA_cladeB"/>
</dbReference>
<dbReference type="PANTHER" id="PTHR11002:SF76">
    <property type="entry name" value="CARBONIC ANHYDRASE"/>
    <property type="match status" value="1"/>
</dbReference>
<dbReference type="SUPFAM" id="SSF53056">
    <property type="entry name" value="beta-carbonic anhydrase, cab"/>
    <property type="match status" value="1"/>
</dbReference>
<evidence type="ECO:0000256" key="9">
    <source>
        <dbReference type="PIRSR" id="PIRSR601765-1"/>
    </source>
</evidence>
<reference evidence="11 12" key="1">
    <citation type="submission" date="2018-06" db="EMBL/GenBank/DDBJ databases">
        <title>Complete genome of Desulfovibrio indonesiensis P37SLT.</title>
        <authorList>
            <person name="Crispim J.S."/>
            <person name="Vidigal P.M.P."/>
            <person name="Silva L.C.F."/>
            <person name="Laguardia C.N."/>
            <person name="Araujo L.C."/>
            <person name="Dias R.S."/>
            <person name="Sousa M.P."/>
            <person name="Paula S.O."/>
            <person name="Silva C."/>
        </authorList>
    </citation>
    <scope>NUCLEOTIDE SEQUENCE [LARGE SCALE GENOMIC DNA]</scope>
    <source>
        <strain evidence="11 12">P37SLT</strain>
    </source>
</reference>
<evidence type="ECO:0000256" key="10">
    <source>
        <dbReference type="RuleBase" id="RU003956"/>
    </source>
</evidence>
<evidence type="ECO:0000256" key="8">
    <source>
        <dbReference type="ARBA" id="ARBA00048348"/>
    </source>
</evidence>
<dbReference type="Pfam" id="PF00484">
    <property type="entry name" value="Pro_CA"/>
    <property type="match status" value="1"/>
</dbReference>
<feature type="binding site" evidence="9">
    <location>
        <position position="42"/>
    </location>
    <ligand>
        <name>Zn(2+)</name>
        <dbReference type="ChEBI" id="CHEBI:29105"/>
    </ligand>
</feature>
<feature type="binding site" evidence="9">
    <location>
        <position position="106"/>
    </location>
    <ligand>
        <name>Zn(2+)</name>
        <dbReference type="ChEBI" id="CHEBI:29105"/>
    </ligand>
</feature>
<dbReference type="EC" id="4.2.1.1" evidence="2 10"/>
<evidence type="ECO:0000256" key="1">
    <source>
        <dbReference type="ARBA" id="ARBA00006217"/>
    </source>
</evidence>
<dbReference type="EMBL" id="QMIE01000008">
    <property type="protein sequence ID" value="TVM17193.1"/>
    <property type="molecule type" value="Genomic_DNA"/>
</dbReference>
<dbReference type="FunFam" id="3.40.1050.10:FF:000003">
    <property type="entry name" value="Carbonic anhydrase"/>
    <property type="match status" value="1"/>
</dbReference>
<evidence type="ECO:0000256" key="3">
    <source>
        <dbReference type="ARBA" id="ARBA00014628"/>
    </source>
</evidence>
<name>A0A7M3MFH8_9BACT</name>
<comment type="catalytic activity">
    <reaction evidence="8 10">
        <text>hydrogencarbonate + H(+) = CO2 + H2O</text>
        <dbReference type="Rhea" id="RHEA:10748"/>
        <dbReference type="ChEBI" id="CHEBI:15377"/>
        <dbReference type="ChEBI" id="CHEBI:15378"/>
        <dbReference type="ChEBI" id="CHEBI:16526"/>
        <dbReference type="ChEBI" id="CHEBI:17544"/>
        <dbReference type="EC" id="4.2.1.1"/>
    </reaction>
</comment>
<dbReference type="SMART" id="SM00947">
    <property type="entry name" value="Pro_CA"/>
    <property type="match status" value="1"/>
</dbReference>
<gene>
    <name evidence="11" type="ORF">DPQ33_10415</name>
</gene>
<evidence type="ECO:0000256" key="6">
    <source>
        <dbReference type="ARBA" id="ARBA00023239"/>
    </source>
</evidence>
<comment type="function">
    <text evidence="10">Reversible hydration of carbon dioxide.</text>
</comment>
<dbReference type="Proteomes" id="UP000448292">
    <property type="component" value="Unassembled WGS sequence"/>
</dbReference>
<dbReference type="InterPro" id="IPR015892">
    <property type="entry name" value="Carbonic_anhydrase_CS"/>
</dbReference>
<dbReference type="CDD" id="cd00884">
    <property type="entry name" value="beta_CA_cladeB"/>
    <property type="match status" value="1"/>
</dbReference>
<dbReference type="GO" id="GO:0008270">
    <property type="term" value="F:zinc ion binding"/>
    <property type="evidence" value="ECO:0007669"/>
    <property type="project" value="UniProtKB-UniRule"/>
</dbReference>
<dbReference type="AlphaFoldDB" id="A0A7M3MFH8"/>
<comment type="cofactor">
    <cofactor evidence="9">
        <name>Zn(2+)</name>
        <dbReference type="ChEBI" id="CHEBI:29105"/>
    </cofactor>
    <text evidence="9">Binds 1 zinc ion per subunit.</text>
</comment>
<organism evidence="11 12">
    <name type="scientific">Oceanidesulfovibrio indonesiensis</name>
    <dbReference type="NCBI Taxonomy" id="54767"/>
    <lineage>
        <taxon>Bacteria</taxon>
        <taxon>Pseudomonadati</taxon>
        <taxon>Thermodesulfobacteriota</taxon>
        <taxon>Desulfovibrionia</taxon>
        <taxon>Desulfovibrionales</taxon>
        <taxon>Desulfovibrionaceae</taxon>
        <taxon>Oceanidesulfovibrio</taxon>
    </lineage>
</organism>
<proteinExistence type="inferred from homology"/>
<comment type="caution">
    <text evidence="11">The sequence shown here is derived from an EMBL/GenBank/DDBJ whole genome shotgun (WGS) entry which is preliminary data.</text>
</comment>
<dbReference type="OrthoDB" id="9797527at2"/>
<accession>A0A7M3MFH8</accession>
<evidence type="ECO:0000313" key="11">
    <source>
        <dbReference type="EMBL" id="TVM17193.1"/>
    </source>
</evidence>
<dbReference type="InterPro" id="IPR001765">
    <property type="entry name" value="Carbonic_anhydrase"/>
</dbReference>